<feature type="compositionally biased region" description="Low complexity" evidence="3">
    <location>
        <begin position="123"/>
        <end position="133"/>
    </location>
</feature>
<gene>
    <name evidence="5" type="ORF">SVIO_051140</name>
</gene>
<dbReference type="InterPro" id="IPR041916">
    <property type="entry name" value="Anti_sigma_zinc_sf"/>
</dbReference>
<proteinExistence type="predicted"/>
<evidence type="ECO:0000256" key="2">
    <source>
        <dbReference type="ARBA" id="ARBA00023163"/>
    </source>
</evidence>
<dbReference type="Pfam" id="PF13490">
    <property type="entry name" value="zf-HC2"/>
    <property type="match status" value="1"/>
</dbReference>
<feature type="domain" description="Putative zinc-finger" evidence="4">
    <location>
        <begin position="228"/>
        <end position="258"/>
    </location>
</feature>
<dbReference type="InterPro" id="IPR034660">
    <property type="entry name" value="DinB/YfiT-like"/>
</dbReference>
<name>A0A4D4KYR3_STRVO</name>
<reference evidence="5 6" key="1">
    <citation type="journal article" date="2020" name="Int. J. Syst. Evol. Microbiol.">
        <title>Reclassification of Streptomyces castelarensis and Streptomyces sporoclivatus as later heterotypic synonyms of Streptomyces antimycoticus.</title>
        <authorList>
            <person name="Komaki H."/>
            <person name="Tamura T."/>
        </authorList>
    </citation>
    <scope>NUCLEOTIDE SEQUENCE [LARGE SCALE GENOMIC DNA]</scope>
    <source>
        <strain evidence="5 6">NBRC 13459</strain>
    </source>
</reference>
<dbReference type="SUPFAM" id="SSF109854">
    <property type="entry name" value="DinB/YfiT-like putative metalloenzymes"/>
    <property type="match status" value="1"/>
</dbReference>
<feature type="compositionally biased region" description="Pro residues" evidence="3">
    <location>
        <begin position="134"/>
        <end position="168"/>
    </location>
</feature>
<dbReference type="AlphaFoldDB" id="A0A4D4KYR3"/>
<sequence length="590" mass="61298">MTGRGGPDPYDDAYGEGSGGSGDGRDGPGRGSDAEPPSHPAGPPRIPPPRSAAEDSGHWPGALDGGIPAPRPPTADETPTDETPTDETPTDEVAADETPTDEVAADETPVDQTPAERTPEPQTAPAAGSEPEATPTPEPRPGLEPEPALGPEPEPTPAPGPEANPEPEPEPRPAPEPRPDAEPPASASLPAPAPVVAPVPPATPAPPAVPLAAPTPSAAHRLSHDLLRSLLGAWALTACSQEETSAVEAHLNHCPSCAEEALRLRDAVGLLHTEHSLDLDPMLRSRVLAGCLGRRPARIPMPGWAGAYDAEAARLDALLRDMGEAEWRAPVRLKWFDGRRLIGRDTTVAGVIGHLMVVDGIVAASLGLPDPMGAGAPGSPLARTEAYWHHEPGAAYGAGPPGAVRELWREQGHALVRTVSFAGRGVAELDVPYGDFALPIRDAFLDRALECWVHAGDIAEAIDYPYEPPASAHLKAMIDLCARLLPGTLAERRRAGLASPPRRLVEAGTPGRTLHLQVEGTGGGDWYIPLDSPAAAAAPEEAVATIALDQEAFYLLASGHVPPQEAAAGLSGDTEAIRDVLFATASLSRL</sequence>
<evidence type="ECO:0000313" key="6">
    <source>
        <dbReference type="Proteomes" id="UP000301309"/>
    </source>
</evidence>
<dbReference type="Gene3D" id="1.10.10.1320">
    <property type="entry name" value="Anti-sigma factor, zinc-finger domain"/>
    <property type="match status" value="1"/>
</dbReference>
<keyword evidence="2" id="KW-0804">Transcription</keyword>
<feature type="compositionally biased region" description="Acidic residues" evidence="3">
    <location>
        <begin position="78"/>
        <end position="109"/>
    </location>
</feature>
<dbReference type="InterPro" id="IPR027383">
    <property type="entry name" value="Znf_put"/>
</dbReference>
<comment type="caution">
    <text evidence="5">The sequence shown here is derived from an EMBL/GenBank/DDBJ whole genome shotgun (WGS) entry which is preliminary data.</text>
</comment>
<keyword evidence="6" id="KW-1185">Reference proteome</keyword>
<evidence type="ECO:0000313" key="5">
    <source>
        <dbReference type="EMBL" id="GDY54491.1"/>
    </source>
</evidence>
<organism evidence="5 6">
    <name type="scientific">Streptomyces violaceusniger</name>
    <dbReference type="NCBI Taxonomy" id="68280"/>
    <lineage>
        <taxon>Bacteria</taxon>
        <taxon>Bacillati</taxon>
        <taxon>Actinomycetota</taxon>
        <taxon>Actinomycetes</taxon>
        <taxon>Kitasatosporales</taxon>
        <taxon>Streptomycetaceae</taxon>
        <taxon>Streptomyces</taxon>
        <taxon>Streptomyces violaceusniger group</taxon>
    </lineage>
</organism>
<feature type="compositionally biased region" description="Basic and acidic residues" evidence="3">
    <location>
        <begin position="169"/>
        <end position="181"/>
    </location>
</feature>
<evidence type="ECO:0000256" key="3">
    <source>
        <dbReference type="SAM" id="MobiDB-lite"/>
    </source>
</evidence>
<protein>
    <recommendedName>
        <fullName evidence="4">Putative zinc-finger domain-containing protein</fullName>
    </recommendedName>
</protein>
<evidence type="ECO:0000259" key="4">
    <source>
        <dbReference type="Pfam" id="PF13490"/>
    </source>
</evidence>
<feature type="compositionally biased region" description="Pro residues" evidence="3">
    <location>
        <begin position="37"/>
        <end position="50"/>
    </location>
</feature>
<dbReference type="EMBL" id="BJHW01000001">
    <property type="protein sequence ID" value="GDY54491.1"/>
    <property type="molecule type" value="Genomic_DNA"/>
</dbReference>
<feature type="region of interest" description="Disordered" evidence="3">
    <location>
        <begin position="1"/>
        <end position="199"/>
    </location>
</feature>
<dbReference type="Proteomes" id="UP000301309">
    <property type="component" value="Unassembled WGS sequence"/>
</dbReference>
<accession>A0A4D4KYR3</accession>
<evidence type="ECO:0000256" key="1">
    <source>
        <dbReference type="ARBA" id="ARBA00023015"/>
    </source>
</evidence>
<dbReference type="PRINTS" id="PR01217">
    <property type="entry name" value="PRICHEXTENSN"/>
</dbReference>
<keyword evidence="1" id="KW-0805">Transcription regulation</keyword>